<evidence type="ECO:0000313" key="2">
    <source>
        <dbReference type="Proteomes" id="UP001066276"/>
    </source>
</evidence>
<protein>
    <submittedName>
        <fullName evidence="1">Uncharacterized protein</fullName>
    </submittedName>
</protein>
<accession>A0AAV7TXV5</accession>
<name>A0AAV7TXV5_PLEWA</name>
<comment type="caution">
    <text evidence="1">The sequence shown here is derived from an EMBL/GenBank/DDBJ whole genome shotgun (WGS) entry which is preliminary data.</text>
</comment>
<dbReference type="Proteomes" id="UP001066276">
    <property type="component" value="Chromosome 3_2"/>
</dbReference>
<organism evidence="1 2">
    <name type="scientific">Pleurodeles waltl</name>
    <name type="common">Iberian ribbed newt</name>
    <dbReference type="NCBI Taxonomy" id="8319"/>
    <lineage>
        <taxon>Eukaryota</taxon>
        <taxon>Metazoa</taxon>
        <taxon>Chordata</taxon>
        <taxon>Craniata</taxon>
        <taxon>Vertebrata</taxon>
        <taxon>Euteleostomi</taxon>
        <taxon>Amphibia</taxon>
        <taxon>Batrachia</taxon>
        <taxon>Caudata</taxon>
        <taxon>Salamandroidea</taxon>
        <taxon>Salamandridae</taxon>
        <taxon>Pleurodelinae</taxon>
        <taxon>Pleurodeles</taxon>
    </lineage>
</organism>
<evidence type="ECO:0000313" key="1">
    <source>
        <dbReference type="EMBL" id="KAJ1181594.1"/>
    </source>
</evidence>
<gene>
    <name evidence="1" type="ORF">NDU88_006799</name>
</gene>
<dbReference type="AlphaFoldDB" id="A0AAV7TXV5"/>
<sequence length="154" mass="17170">MPNSRSPAHDALVPTLVFPPSDAPEASLAVPDTAHLQRRSTPWEQSALTRLSSSCRQCHERLLGNVTRTHIKVVPWELGVSWESDAGSRLSISLETETRLLHSLGNQTPAHIEAAPGKWRRGYCTCDKKRFCTGCGQGKQTIKHMTLMYIKAFY</sequence>
<reference evidence="1" key="1">
    <citation type="journal article" date="2022" name="bioRxiv">
        <title>Sequencing and chromosome-scale assembly of the giantPleurodeles waltlgenome.</title>
        <authorList>
            <person name="Brown T."/>
            <person name="Elewa A."/>
            <person name="Iarovenko S."/>
            <person name="Subramanian E."/>
            <person name="Araus A.J."/>
            <person name="Petzold A."/>
            <person name="Susuki M."/>
            <person name="Suzuki K.-i.T."/>
            <person name="Hayashi T."/>
            <person name="Toyoda A."/>
            <person name="Oliveira C."/>
            <person name="Osipova E."/>
            <person name="Leigh N.D."/>
            <person name="Simon A."/>
            <person name="Yun M.H."/>
        </authorList>
    </citation>
    <scope>NUCLEOTIDE SEQUENCE</scope>
    <source>
        <strain evidence="1">20211129_DDA</strain>
        <tissue evidence="1">Liver</tissue>
    </source>
</reference>
<proteinExistence type="predicted"/>
<dbReference type="EMBL" id="JANPWB010000006">
    <property type="protein sequence ID" value="KAJ1181594.1"/>
    <property type="molecule type" value="Genomic_DNA"/>
</dbReference>
<keyword evidence="2" id="KW-1185">Reference proteome</keyword>